<dbReference type="GO" id="GO:0046718">
    <property type="term" value="P:symbiont entry into host cell"/>
    <property type="evidence" value="ECO:0007669"/>
    <property type="project" value="UniProtKB-KW"/>
</dbReference>
<feature type="domain" description="RdRp catalytic" evidence="32">
    <location>
        <begin position="2021"/>
        <end position="2135"/>
    </location>
</feature>
<dbReference type="CDD" id="cd00205">
    <property type="entry name" value="rhv_like"/>
    <property type="match status" value="2"/>
</dbReference>
<dbReference type="Gene3D" id="2.40.10.10">
    <property type="entry name" value="Trypsin-like serine proteases"/>
    <property type="match status" value="1"/>
</dbReference>
<keyword evidence="14" id="KW-0547">Nucleotide-binding</keyword>
<evidence type="ECO:0000256" key="7">
    <source>
        <dbReference type="ARBA" id="ARBA00022520"/>
    </source>
</evidence>
<dbReference type="PROSITE" id="PS51218">
    <property type="entry name" value="SF3_HELICASE_2"/>
    <property type="match status" value="1"/>
</dbReference>
<evidence type="ECO:0000256" key="24">
    <source>
        <dbReference type="ARBA" id="ARBA00023039"/>
    </source>
</evidence>
<evidence type="ECO:0000259" key="35">
    <source>
        <dbReference type="PROSITE" id="PS51934"/>
    </source>
</evidence>
<dbReference type="Gene3D" id="3.30.70.270">
    <property type="match status" value="1"/>
</dbReference>
<dbReference type="InterPro" id="IPR029053">
    <property type="entry name" value="Viral_coat"/>
</dbReference>
<evidence type="ECO:0000256" key="16">
    <source>
        <dbReference type="ARBA" id="ARBA00022804"/>
    </source>
</evidence>
<evidence type="ECO:0000256" key="22">
    <source>
        <dbReference type="ARBA" id="ARBA00022884"/>
    </source>
</evidence>
<keyword evidence="11" id="KW-0645">Protease</keyword>
<evidence type="ECO:0000313" key="37">
    <source>
        <dbReference type="Proteomes" id="UP000096063"/>
    </source>
</evidence>
<keyword evidence="8" id="KW-0597">Phosphoprotein</keyword>
<evidence type="ECO:0000259" key="34">
    <source>
        <dbReference type="PROSITE" id="PS51874"/>
    </source>
</evidence>
<dbReference type="GO" id="GO:0019062">
    <property type="term" value="P:virion attachment to host cell"/>
    <property type="evidence" value="ECO:0007669"/>
    <property type="project" value="UniProtKB-KW"/>
</dbReference>
<dbReference type="InterPro" id="IPR014759">
    <property type="entry name" value="Helicase_SF3_ssRNA_vir"/>
</dbReference>
<keyword evidence="26" id="KW-0472">Membrane</keyword>
<feature type="domain" description="SF3 helicase" evidence="33">
    <location>
        <begin position="1207"/>
        <end position="1368"/>
    </location>
</feature>
<keyword evidence="16" id="KW-1161">Viral attachment to host cell</keyword>
<evidence type="ECO:0000256" key="20">
    <source>
        <dbReference type="ARBA" id="ARBA00022844"/>
    </source>
</evidence>
<dbReference type="Pfam" id="PF06363">
    <property type="entry name" value="Picorna_P3A"/>
    <property type="match status" value="1"/>
</dbReference>
<dbReference type="InterPro" id="IPR001205">
    <property type="entry name" value="RNA-dir_pol_C"/>
</dbReference>
<organism evidence="36 37">
    <name type="scientific">Ljungan virus</name>
    <dbReference type="NCBI Taxonomy" id="172314"/>
    <lineage>
        <taxon>Viruses</taxon>
        <taxon>Riboviria</taxon>
        <taxon>Orthornavirae</taxon>
        <taxon>Pisuviricota</taxon>
        <taxon>Pisoniviricetes</taxon>
        <taxon>Picornavirales</taxon>
        <taxon>Picornaviridae</taxon>
        <taxon>Paavivirinae</taxon>
        <taxon>Parechovirus</taxon>
        <taxon>Parechovirus beljungani</taxon>
        <taxon>Parechovirus B</taxon>
    </lineage>
</organism>
<dbReference type="InterPro" id="IPR007094">
    <property type="entry name" value="RNA-dir_pol_PSvirus"/>
</dbReference>
<evidence type="ECO:0000256" key="23">
    <source>
        <dbReference type="ARBA" id="ARBA00022953"/>
    </source>
</evidence>
<evidence type="ECO:0000256" key="11">
    <source>
        <dbReference type="ARBA" id="ARBA00022670"/>
    </source>
</evidence>
<feature type="domain" description="LRAT" evidence="35">
    <location>
        <begin position="825"/>
        <end position="920"/>
    </location>
</feature>
<dbReference type="InterPro" id="IPR033703">
    <property type="entry name" value="Rhv-like"/>
</dbReference>
<evidence type="ECO:0000256" key="1">
    <source>
        <dbReference type="ARBA" id="ARBA00004295"/>
    </source>
</evidence>
<dbReference type="InterPro" id="IPR000605">
    <property type="entry name" value="Helicase_SF3_ssDNA/RNA_vir"/>
</dbReference>
<evidence type="ECO:0000256" key="8">
    <source>
        <dbReference type="ARBA" id="ARBA00022553"/>
    </source>
</evidence>
<dbReference type="GO" id="GO:0039694">
    <property type="term" value="P:viral RNA genome replication"/>
    <property type="evidence" value="ECO:0007669"/>
    <property type="project" value="InterPro"/>
</dbReference>
<keyword evidence="5" id="KW-0696">RNA-directed RNA polymerase</keyword>
<dbReference type="PROSITE" id="PS51934">
    <property type="entry name" value="LRAT"/>
    <property type="match status" value="1"/>
</dbReference>
<keyword evidence="28" id="KW-1160">Virus entry into host cell</keyword>
<dbReference type="CDD" id="cd23217">
    <property type="entry name" value="Parechovirus_RdRp"/>
    <property type="match status" value="1"/>
</dbReference>
<dbReference type="SUPFAM" id="SSF56672">
    <property type="entry name" value="DNA/RNA polymerases"/>
    <property type="match status" value="1"/>
</dbReference>
<dbReference type="InterPro" id="IPR009003">
    <property type="entry name" value="Peptidase_S1_PA"/>
</dbReference>
<dbReference type="Pfam" id="PF00073">
    <property type="entry name" value="Rhv"/>
    <property type="match status" value="2"/>
</dbReference>
<dbReference type="GO" id="GO:0019028">
    <property type="term" value="C:viral capsid"/>
    <property type="evidence" value="ECO:0007669"/>
    <property type="project" value="UniProtKB-KW"/>
</dbReference>
<evidence type="ECO:0000256" key="3">
    <source>
        <dbReference type="ARBA" id="ARBA00020107"/>
    </source>
</evidence>
<evidence type="ECO:0000313" key="36">
    <source>
        <dbReference type="EMBL" id="ALF06387.1"/>
    </source>
</evidence>
<dbReference type="SUPFAM" id="SSF50494">
    <property type="entry name" value="Trypsin-like serine proteases"/>
    <property type="match status" value="1"/>
</dbReference>
<proteinExistence type="predicted"/>
<keyword evidence="13" id="KW-0548">Nucleotidyltransferase</keyword>
<dbReference type="SUPFAM" id="SSF88633">
    <property type="entry name" value="Positive stranded ssRNA viruses"/>
    <property type="match status" value="2"/>
</dbReference>
<dbReference type="GO" id="GO:0005524">
    <property type="term" value="F:ATP binding"/>
    <property type="evidence" value="ECO:0007669"/>
    <property type="project" value="UniProtKB-KW"/>
</dbReference>
<keyword evidence="24" id="KW-1182">Viral ion channel</keyword>
<dbReference type="GO" id="GO:0015267">
    <property type="term" value="F:channel activity"/>
    <property type="evidence" value="ECO:0007669"/>
    <property type="project" value="UniProtKB-KW"/>
</dbReference>
<keyword evidence="18" id="KW-0788">Thiol protease</keyword>
<dbReference type="GO" id="GO:0003968">
    <property type="term" value="F:RNA-directed RNA polymerase activity"/>
    <property type="evidence" value="ECO:0007669"/>
    <property type="project" value="UniProtKB-KW"/>
</dbReference>
<evidence type="ECO:0000256" key="17">
    <source>
        <dbReference type="ARBA" id="ARBA00022806"/>
    </source>
</evidence>
<dbReference type="GO" id="GO:0006351">
    <property type="term" value="P:DNA-templated transcription"/>
    <property type="evidence" value="ECO:0007669"/>
    <property type="project" value="InterPro"/>
</dbReference>
<sequence length="2256" mass="253525">MAATKMNPVENLLSTVSSTVGSLLQNPTMEEKEMDSDRVAASTTTNAGNVVQASVAPTMPIKPDFKNTDNFLSMSYSPNTAPTNPTKMVHLANGTWTTSQHRQSLVASIQLPQAFWPNERYPAWGQSRYFAAVRCGFHIQVQLNVNIGSAGCLIAAYMPKSAHDHMDTYTFSSYTNLPHVLMNAATTSQADLYIPYVHNHNYAKTDSDDLGGIYIWCWSALTVPSGSPTTVDVTIFGSLLDLDFQCPRPPGASTVIFTQGKRTTRKTKATKFKWTRNKIDIAEGPGALNIANVLSTTGGQTVALVGERAFYDPRTAGAAVRCKDLMEIARMPSVYKGERTEPGGTNGYFQWSHTHSPINWVFDGGIHLEDMPNLNLFSSCYNYWRGSIVLKLTVYASTFNKGRLRMAFFPNHDARYTEEEAQNAIFMVCDIGLNNTFEMTIPYTWGNWMRPTRGSVIGWLRIDVLNRLTYNSSSPNAVNCILQVKMGNDAKFMVPTTSNIVWEGLHSWGSEMDLLDSLDNPEEIQDMEEPESDNVEAAQGEEAATAVGLRATENDGSLSEQQNMAQPMFLNFKQHRVDIYSASHTKVDHIFGRAWAVGIFNVTNANISKFDLNFPTTTHGALCRFFCFWTGELNIHILNISSSNAPVKVAHTWFGADSGIARTATLESNGVIIIPPNEQMTLCIPYYSEAPLRCVKGPHSAGAGLGSLFTQCIGNSVNNRIQIFVSFRCPNFFFPLPAPHEASSRSILQRISTASADELEAVLDAKTPDAPVRLRYQPEDPLRQLREAAKAYFNIMHNDEMDYSGGKFLNQCGDVESNPGPDIELVYKNRGFYKHYGVRFGGFVYHLNSQDILSTAITGKSDFIKEEDDGKWTHAMTAPLDYFTEKYVKSMVGSKHIFSATSNCETIARDLFPGQKEISQSKALGIIGVILLSASLLSLLAVPWDYSSLQTVYNQSIEGDASGLTLLSQRCMTFFSNTMCETFNNDLVKFIIKILVRLLCYIVLYCHAPNMLTTMCLGTLLVLDITTCEILSANTKALFQALLDGDVKNLVWKIAENMQFAQSTDEQAEEMAATFSFAKDMVDIHPIGAEPFQNQGFREFNDVSMSFRHIEWWLTMFKKVYNVLKGIFSPSIEQKAVAWLDRNQEYVASILDHCSDMIIRMKDPKQQRNPKTIEEYFDVLKKMKPLVSLCIKVAPSTKFSSQVFRLYSELMKVNVRVPVNTDLTRIEPIGVWISSEPGQGKSFFTHMLSTSLLKSCNLDGVYTNATGSEFMDGYVGQDIHIIDDAGQNREEKDLALLCQCISSVPFTVPMADLTEKGTFYTSKIVIATTNKSDFNCMVLTDPAALERRFPFNLRIRAVKSFMNKDRKLDVPRSMGAMADGSCWECSMDYGRTWNTVVMKDLVKQITDMYKQRDDALTVWKYKLNQIRNEMSPGDSIGRILDPMEETLCSLERRFGQLADSLRENYHRTADELIEVIEDMMAPGNSPFACFESVAPSLKPRTACQKVKDWVKQHMIRWGNFVMRNKGWFTLFSVLSSFLSILTLVYLHYKKEKKEEERQERAYNPQTATPKKGGKPKLSLVKTTNFTNEAPYMQDLEHCFAQTAYISSPETQDIIHCAALCEDTILVYGHSQFYFNRYEDLRLHFKGAIFPIEGGKISQVTVNGQPMDLILVKIDKLPITFKNYTKYYTTEIGKETLLIWNSEKGRLAMPVQCVAPAGPVETMEGTITHKTYSYKVASKKGMCGGLLVTRVNGTFKVLGMHIAGNGQVARAAAVHFISNGASGFMDQGVVVAKEKMQKPIYLPSKTALNPSPLNGVVPVKMEPAVLSPHDVRLEVVMPSVVKNAAAKYRVNIFNPDFEIWERVVDELKARFRSKLGIHKHVSLQKAVQGFSSLSSLDLSTSPGQKYVERGMKKRDLLTTEPFWMHPQLESDVKDILGAVYSGRKPHTFFAAHLKDELRKKEKIAQGKTRCIEACSIDYVVAYRVVMSSLYEAIYQTPTQELGLAVGMNPWTDWDPMINVLQPYNYGLDYSSYDGSLSEQLMRYGVEILAYCHEQPEAVMILHEPVINSQHLVMDEIWHVNGGMPSGAPCTTVLNSICNLLVCTYLAYEQSLDIEVLPIVYGDDVIFSVSSPLDAEYLVQSAAQNFGMEVTSSDKSGPPKLLKMDEIEFLKRTTKFFPGSTYKVGALSLDTMEQHIMWMKNLETFPEQLVSFENELVLHGKEIYDDYKNRFNPILNQWRVCMQDYEVALHRMLRYVFD</sequence>
<feature type="region of interest" description="Disordered" evidence="31">
    <location>
        <begin position="1555"/>
        <end position="1574"/>
    </location>
</feature>
<evidence type="ECO:0000256" key="31">
    <source>
        <dbReference type="SAM" id="MobiDB-lite"/>
    </source>
</evidence>
<dbReference type="InterPro" id="IPR001676">
    <property type="entry name" value="Picornavirus_capsid"/>
</dbReference>
<keyword evidence="27" id="KW-1035">Host cytoplasm</keyword>
<dbReference type="GO" id="GO:0044162">
    <property type="term" value="C:host cell cytoplasmic vesicle membrane"/>
    <property type="evidence" value="ECO:0007669"/>
    <property type="project" value="UniProtKB-SubCell"/>
</dbReference>
<evidence type="ECO:0000256" key="26">
    <source>
        <dbReference type="ARBA" id="ARBA00023136"/>
    </source>
</evidence>
<evidence type="ECO:0000256" key="29">
    <source>
        <dbReference type="ARBA" id="ARBA00023303"/>
    </source>
</evidence>
<dbReference type="Pfam" id="PF00680">
    <property type="entry name" value="RdRP_1"/>
    <property type="match status" value="1"/>
</dbReference>
<keyword evidence="15" id="KW-0378">Hydrolase</keyword>
<dbReference type="GO" id="GO:0005198">
    <property type="term" value="F:structural molecule activity"/>
    <property type="evidence" value="ECO:0007669"/>
    <property type="project" value="InterPro"/>
</dbReference>
<keyword evidence="19" id="KW-0067">ATP-binding</keyword>
<evidence type="ECO:0000256" key="28">
    <source>
        <dbReference type="ARBA" id="ARBA00023296"/>
    </source>
</evidence>
<evidence type="ECO:0000256" key="30">
    <source>
        <dbReference type="ARBA" id="ARBA00029423"/>
    </source>
</evidence>
<evidence type="ECO:0000256" key="25">
    <source>
        <dbReference type="ARBA" id="ARBA00023065"/>
    </source>
</evidence>
<dbReference type="GO" id="GO:0004197">
    <property type="term" value="F:cysteine-type endopeptidase activity"/>
    <property type="evidence" value="ECO:0007669"/>
    <property type="project" value="InterPro"/>
</dbReference>
<evidence type="ECO:0000256" key="15">
    <source>
        <dbReference type="ARBA" id="ARBA00022801"/>
    </source>
</evidence>
<keyword evidence="29" id="KW-0407">Ion channel</keyword>
<keyword evidence="25" id="KW-0406">Ion transport</keyword>
<dbReference type="Pfam" id="PF00548">
    <property type="entry name" value="Peptidase_C3"/>
    <property type="match status" value="1"/>
</dbReference>
<evidence type="ECO:0000256" key="21">
    <source>
        <dbReference type="ARBA" id="ARBA00022870"/>
    </source>
</evidence>
<keyword evidence="22" id="KW-0694">RNA-binding</keyword>
<evidence type="ECO:0000256" key="14">
    <source>
        <dbReference type="ARBA" id="ARBA00022741"/>
    </source>
</evidence>
<dbReference type="GO" id="GO:0003723">
    <property type="term" value="F:RNA binding"/>
    <property type="evidence" value="ECO:0007669"/>
    <property type="project" value="UniProtKB-KW"/>
</dbReference>
<keyword evidence="7" id="KW-0191">Covalent protein-RNA linkage</keyword>
<evidence type="ECO:0000259" key="32">
    <source>
        <dbReference type="PROSITE" id="PS50507"/>
    </source>
</evidence>
<dbReference type="GO" id="GO:0006508">
    <property type="term" value="P:proteolysis"/>
    <property type="evidence" value="ECO:0007669"/>
    <property type="project" value="UniProtKB-KW"/>
</dbReference>
<keyword evidence="17" id="KW-0347">Helicase</keyword>
<dbReference type="EMBL" id="KR045607">
    <property type="protein sequence ID" value="ALF06387.1"/>
    <property type="molecule type" value="Genomic_RNA"/>
</dbReference>
<dbReference type="Pfam" id="PF00910">
    <property type="entry name" value="RNA_helicase"/>
    <property type="match status" value="1"/>
</dbReference>
<evidence type="ECO:0000256" key="10">
    <source>
        <dbReference type="ARBA" id="ARBA00022581"/>
    </source>
</evidence>
<dbReference type="PROSITE" id="PS50507">
    <property type="entry name" value="RDRP_SSRNA_POS"/>
    <property type="match status" value="1"/>
</dbReference>
<reference evidence="36 37" key="1">
    <citation type="journal article" date="2015" name="Infect. Genet. Evol.">
        <title>Genome characterisation of two Ljungan virus isolates from wild bank voles (Myodes glareolus) in Sweden.</title>
        <authorList>
            <person name="Pounder K.C."/>
            <person name="Watts P.C."/>
            <person name="Niklasson B."/>
            <person name="Kallio E.R."/>
            <person name="Marston D.A."/>
            <person name="Fooks A.R."/>
            <person name="Begon M."/>
            <person name="McElhinney L.M."/>
        </authorList>
    </citation>
    <scope>NUCLEOTIDE SEQUENCE [LARGE SCALE GENOMIC DNA]</scope>
    <source>
        <strain evidence="36">340</strain>
    </source>
</reference>
<keyword evidence="20" id="KW-0946">Virion</keyword>
<dbReference type="InterPro" id="IPR009419">
    <property type="entry name" value="VPP_parechovir_P3A"/>
</dbReference>
<comment type="subcellular location">
    <subcellularLocation>
        <location evidence="1">Host cytoplasmic vesicle membrane</location>
        <topology evidence="1">Peripheral membrane protein</topology>
        <orientation evidence="1">Cytoplasmic side</orientation>
    </subcellularLocation>
    <subcellularLocation>
        <location evidence="2">Virion</location>
    </subcellularLocation>
</comment>
<dbReference type="InterPro" id="IPR043502">
    <property type="entry name" value="DNA/RNA_pol_sf"/>
</dbReference>
<keyword evidence="23" id="KW-0693">Viral RNA replication</keyword>
<evidence type="ECO:0000256" key="18">
    <source>
        <dbReference type="ARBA" id="ARBA00022807"/>
    </source>
</evidence>
<dbReference type="PROSITE" id="PS51874">
    <property type="entry name" value="PCV_3C_PRO"/>
    <property type="match status" value="1"/>
</dbReference>
<dbReference type="GO" id="GO:0003724">
    <property type="term" value="F:RNA helicase activity"/>
    <property type="evidence" value="ECO:0007669"/>
    <property type="project" value="InterPro"/>
</dbReference>
<evidence type="ECO:0000256" key="13">
    <source>
        <dbReference type="ARBA" id="ARBA00022695"/>
    </source>
</evidence>
<dbReference type="InterPro" id="IPR007053">
    <property type="entry name" value="LRAT_dom"/>
</dbReference>
<dbReference type="InterPro" id="IPR043128">
    <property type="entry name" value="Rev_trsase/Diguanyl_cyclase"/>
</dbReference>
<dbReference type="InterPro" id="IPR000199">
    <property type="entry name" value="Peptidase_C3A/C3B_picornavir"/>
</dbReference>
<evidence type="ECO:0000256" key="19">
    <source>
        <dbReference type="ARBA" id="ARBA00022840"/>
    </source>
</evidence>
<evidence type="ECO:0000256" key="9">
    <source>
        <dbReference type="ARBA" id="ARBA00022561"/>
    </source>
</evidence>
<keyword evidence="10" id="KW-0945">Host-virus interaction</keyword>
<evidence type="ECO:0000256" key="12">
    <source>
        <dbReference type="ARBA" id="ARBA00022679"/>
    </source>
</evidence>
<evidence type="ECO:0000256" key="27">
    <source>
        <dbReference type="ARBA" id="ARBA00023200"/>
    </source>
</evidence>
<evidence type="ECO:0000256" key="4">
    <source>
        <dbReference type="ARBA" id="ARBA00022448"/>
    </source>
</evidence>
<protein>
    <recommendedName>
        <fullName evidence="3">Genome polyprotein</fullName>
    </recommendedName>
</protein>
<name>A0A0M3UMP5_9PICO</name>
<keyword evidence="21" id="KW-1043">Host membrane</keyword>
<dbReference type="Proteomes" id="UP000096063">
    <property type="component" value="Genome"/>
</dbReference>
<evidence type="ECO:0000259" key="33">
    <source>
        <dbReference type="PROSITE" id="PS51218"/>
    </source>
</evidence>
<feature type="domain" description="Peptidase C3" evidence="34">
    <location>
        <begin position="1589"/>
        <end position="1778"/>
    </location>
</feature>
<accession>A0A0M3UMP5</accession>
<keyword evidence="12" id="KW-0808">Transferase</keyword>
<evidence type="ECO:0000256" key="2">
    <source>
        <dbReference type="ARBA" id="ARBA00004328"/>
    </source>
</evidence>
<dbReference type="InterPro" id="IPR043504">
    <property type="entry name" value="Peptidase_S1_PA_chymotrypsin"/>
</dbReference>
<keyword evidence="4" id="KW-0813">Transport</keyword>
<evidence type="ECO:0000256" key="6">
    <source>
        <dbReference type="ARBA" id="ARBA00022488"/>
    </source>
</evidence>
<keyword evidence="6" id="KW-1036">Host cytoplasmic vesicle</keyword>
<dbReference type="InterPro" id="IPR044067">
    <property type="entry name" value="PCV_3C_PRO"/>
</dbReference>
<keyword evidence="9" id="KW-0167">Capsid protein</keyword>
<evidence type="ECO:0000256" key="5">
    <source>
        <dbReference type="ARBA" id="ARBA00022484"/>
    </source>
</evidence>
<dbReference type="Gene3D" id="2.60.120.20">
    <property type="match status" value="3"/>
</dbReference>
<dbReference type="GO" id="GO:0034220">
    <property type="term" value="P:monoatomic ion transmembrane transport"/>
    <property type="evidence" value="ECO:0007669"/>
    <property type="project" value="UniProtKB-KW"/>
</dbReference>
<comment type="function">
    <text evidence="30">Cysteine protease that generates mature viral proteins from the precursor polyprotein. In addition to its proteolytic activity, it binds to viral RNA, and thus influences viral genome replication. RNA and substrate bind cooperatively to the protease.</text>
</comment>